<reference evidence="4" key="1">
    <citation type="submission" date="2014-02" db="EMBL/GenBank/DDBJ databases">
        <authorList>
            <person name="Genoscope - CEA"/>
        </authorList>
    </citation>
    <scope>NUCLEOTIDE SEQUENCE</scope>
    <source>
        <strain evidence="4">LS3</strain>
    </source>
</reference>
<dbReference type="InterPro" id="IPR016149">
    <property type="entry name" value="Casein_kin_II_reg-sub_N"/>
</dbReference>
<protein>
    <recommendedName>
        <fullName evidence="3">Casein kinase II subunit beta</fullName>
        <shortName evidence="3">CK II beta</shortName>
    </recommendedName>
</protein>
<proteinExistence type="inferred from homology"/>
<dbReference type="InterPro" id="IPR000704">
    <property type="entry name" value="Casein_kinase_II_reg-sub"/>
</dbReference>
<dbReference type="PROSITE" id="PS01101">
    <property type="entry name" value="CK2_BETA"/>
    <property type="match status" value="1"/>
</dbReference>
<dbReference type="GO" id="GO:0034456">
    <property type="term" value="C:UTP-C complex"/>
    <property type="evidence" value="ECO:0007669"/>
    <property type="project" value="TreeGrafter"/>
</dbReference>
<organism evidence="4">
    <name type="scientific">Blastobotrys adeninivorans</name>
    <name type="common">Yeast</name>
    <name type="synonym">Arxula adeninivorans</name>
    <dbReference type="NCBI Taxonomy" id="409370"/>
    <lineage>
        <taxon>Eukaryota</taxon>
        <taxon>Fungi</taxon>
        <taxon>Dikarya</taxon>
        <taxon>Ascomycota</taxon>
        <taxon>Saccharomycotina</taxon>
        <taxon>Dipodascomycetes</taxon>
        <taxon>Dipodascales</taxon>
        <taxon>Trichomonascaceae</taxon>
        <taxon>Blastobotrys</taxon>
    </lineage>
</organism>
<dbReference type="EMBL" id="HG937693">
    <property type="protein sequence ID" value="CDP34510.1"/>
    <property type="molecule type" value="Genomic_DNA"/>
</dbReference>
<name>A0A060T063_BLAAD</name>
<dbReference type="GO" id="GO:0005956">
    <property type="term" value="C:protein kinase CK2 complex"/>
    <property type="evidence" value="ECO:0007669"/>
    <property type="project" value="UniProtKB-UniRule"/>
</dbReference>
<sequence length="239" mass="27891">MEESGDDSVSEYSGYSEDYWIDWFLGCKGNEFFCDIDPDFITDRFNLTGLNAEVDRIQQAIDVITDNFDMSPDMSDEERMHIERAAYHLYGLVHARYILTSRGLHKMQEKYKNCDFGRCPRVYCHSNPLLPIGLDDLPRHSTVKLYCARCEDIYNPKSARHQYIDGAYFGTSFPGMFFQVHPHLIPKRTTARFVPKIFGFKVHQNAKLARWQDGKRIEQENRIRAARKDKEDGKEEVAN</sequence>
<dbReference type="InterPro" id="IPR035991">
    <property type="entry name" value="Casein_kinase_II_beta-like"/>
</dbReference>
<dbReference type="GO" id="GO:0019887">
    <property type="term" value="F:protein kinase regulator activity"/>
    <property type="evidence" value="ECO:0007669"/>
    <property type="project" value="InterPro"/>
</dbReference>
<gene>
    <name evidence="4" type="ORF">GNLVRS02_ARAD1C14080g</name>
</gene>
<dbReference type="Gene3D" id="1.10.1820.10">
    <property type="entry name" value="protein kinase ck2 holoenzyme, chain C, domain 1"/>
    <property type="match status" value="1"/>
</dbReference>
<dbReference type="GO" id="GO:0006359">
    <property type="term" value="P:regulation of transcription by RNA polymerase III"/>
    <property type="evidence" value="ECO:0007669"/>
    <property type="project" value="TreeGrafter"/>
</dbReference>
<dbReference type="PhylomeDB" id="A0A060T063"/>
<evidence type="ECO:0000313" key="4">
    <source>
        <dbReference type="EMBL" id="CDP34510.1"/>
    </source>
</evidence>
<comment type="function">
    <text evidence="2 3">Regulatory subunit of casein kinase II/CK2. As part of the kinase complex regulates the basal catalytic activity of the alpha subunit a constitutively active serine/threonine-protein kinase that phosphorylates a large number of substrates containing acidic residues C-terminal to the phosphorylated serine or threonine.</text>
</comment>
<accession>A0A060T063</accession>
<evidence type="ECO:0000256" key="1">
    <source>
        <dbReference type="ARBA" id="ARBA00006941"/>
    </source>
</evidence>
<dbReference type="PANTHER" id="PTHR11740:SF39">
    <property type="entry name" value="CASEIN KINASE II SUBUNIT BETA"/>
    <property type="match status" value="1"/>
</dbReference>
<reference evidence="4" key="2">
    <citation type="submission" date="2014-06" db="EMBL/GenBank/DDBJ databases">
        <title>The complete genome of Blastobotrys (Arxula) adeninivorans LS3 - a yeast of biotechnological interest.</title>
        <authorList>
            <person name="Kunze G."/>
            <person name="Gaillardin C."/>
            <person name="Czernicka M."/>
            <person name="Durrens P."/>
            <person name="Martin T."/>
            <person name="Boer E."/>
            <person name="Gabaldon T."/>
            <person name="Cruz J."/>
            <person name="Talla E."/>
            <person name="Marck C."/>
            <person name="Goffeau A."/>
            <person name="Barbe V."/>
            <person name="Baret P."/>
            <person name="Baronian K."/>
            <person name="Beier S."/>
            <person name="Bleykasten C."/>
            <person name="Bode R."/>
            <person name="Casaregola S."/>
            <person name="Despons L."/>
            <person name="Fairhead C."/>
            <person name="Giersberg M."/>
            <person name="Gierski P."/>
            <person name="Hahnel U."/>
            <person name="Hartmann A."/>
            <person name="Jankowska D."/>
            <person name="Jubin C."/>
            <person name="Jung P."/>
            <person name="Lafontaine I."/>
            <person name="Leh-Louis V."/>
            <person name="Lemaire M."/>
            <person name="Marcet-Houben M."/>
            <person name="Mascher M."/>
            <person name="Morel G."/>
            <person name="Richard G.-F."/>
            <person name="Riechen J."/>
            <person name="Sacerdot C."/>
            <person name="Sarkar A."/>
            <person name="Savel G."/>
            <person name="Schacherer J."/>
            <person name="Sherman D."/>
            <person name="Straub M.-L."/>
            <person name="Stein N."/>
            <person name="Thierry A."/>
            <person name="Trautwein-Schult A."/>
            <person name="Westhof E."/>
            <person name="Worch S."/>
            <person name="Dujon B."/>
            <person name="Souciet J.-L."/>
            <person name="Wincker P."/>
            <person name="Scholz U."/>
            <person name="Neuveglise N."/>
        </authorList>
    </citation>
    <scope>NUCLEOTIDE SEQUENCE</scope>
    <source>
        <strain evidence="4">LS3</strain>
    </source>
</reference>
<dbReference type="GO" id="GO:0005737">
    <property type="term" value="C:cytoplasm"/>
    <property type="evidence" value="ECO:0007669"/>
    <property type="project" value="TreeGrafter"/>
</dbReference>
<dbReference type="SUPFAM" id="SSF57798">
    <property type="entry name" value="Casein kinase II beta subunit"/>
    <property type="match status" value="1"/>
</dbReference>
<comment type="subunit">
    <text evidence="3">Tetramer of two alpha and two beta subunits.</text>
</comment>
<dbReference type="SMART" id="SM01085">
    <property type="entry name" value="CK_II_beta"/>
    <property type="match status" value="1"/>
</dbReference>
<evidence type="ECO:0000256" key="3">
    <source>
        <dbReference type="RuleBase" id="RU361268"/>
    </source>
</evidence>
<dbReference type="Gene3D" id="2.20.25.20">
    <property type="match status" value="1"/>
</dbReference>
<dbReference type="AlphaFoldDB" id="A0A060T063"/>
<dbReference type="FunFam" id="1.10.1820.10:FF:000005">
    <property type="entry name" value="Casein kinase II subunit beta"/>
    <property type="match status" value="1"/>
</dbReference>
<dbReference type="PRINTS" id="PR00472">
    <property type="entry name" value="CASNKINASEII"/>
</dbReference>
<dbReference type="PANTHER" id="PTHR11740">
    <property type="entry name" value="CASEIN KINASE II SUBUNIT BETA"/>
    <property type="match status" value="1"/>
</dbReference>
<dbReference type="Pfam" id="PF01214">
    <property type="entry name" value="CK_II_beta"/>
    <property type="match status" value="1"/>
</dbReference>
<comment type="similarity">
    <text evidence="1 3">Belongs to the casein kinase 2 subunit beta family.</text>
</comment>
<dbReference type="FunFam" id="2.20.25.20:FF:000002">
    <property type="entry name" value="Casein kinase II subunit beta"/>
    <property type="match status" value="1"/>
</dbReference>
<evidence type="ECO:0000256" key="2">
    <source>
        <dbReference type="ARBA" id="ARBA00045899"/>
    </source>
</evidence>